<keyword evidence="3" id="KW-0479">Metal-binding</keyword>
<feature type="binding site" evidence="2">
    <location>
        <position position="166"/>
    </location>
    <ligand>
        <name>substrate</name>
    </ligand>
</feature>
<dbReference type="OrthoDB" id="9815946at2"/>
<evidence type="ECO:0000313" key="5">
    <source>
        <dbReference type="EMBL" id="ADR19258.1"/>
    </source>
</evidence>
<evidence type="ECO:0000256" key="1">
    <source>
        <dbReference type="ARBA" id="ARBA00022729"/>
    </source>
</evidence>
<dbReference type="AlphaFoldDB" id="E4TJR2"/>
<feature type="chain" id="PRO_5003189564" evidence="4">
    <location>
        <begin position="21"/>
        <end position="355"/>
    </location>
</feature>
<organism evidence="5 6">
    <name type="scientific">Calditerrivibrio nitroreducens (strain DSM 19672 / NBRC 101217 / Yu37-1)</name>
    <dbReference type="NCBI Taxonomy" id="768670"/>
    <lineage>
        <taxon>Bacteria</taxon>
        <taxon>Pseudomonadati</taxon>
        <taxon>Deferribacterota</taxon>
        <taxon>Deferribacteres</taxon>
        <taxon>Deferribacterales</taxon>
        <taxon>Calditerrivibrionaceae</taxon>
    </lineage>
</organism>
<dbReference type="RefSeq" id="WP_013451470.1">
    <property type="nucleotide sequence ID" value="NC_014758.1"/>
</dbReference>
<feature type="signal peptide" evidence="4">
    <location>
        <begin position="1"/>
        <end position="20"/>
    </location>
</feature>
<accession>E4TJR2</accession>
<dbReference type="PANTHER" id="PTHR33376">
    <property type="match status" value="1"/>
</dbReference>
<dbReference type="InterPro" id="IPR038404">
    <property type="entry name" value="TRAP_DctP_sf"/>
</dbReference>
<dbReference type="CDD" id="cd13684">
    <property type="entry name" value="PBP2_TRAP_Dctp5_like"/>
    <property type="match status" value="1"/>
</dbReference>
<proteinExistence type="predicted"/>
<dbReference type="EMBL" id="CP002347">
    <property type="protein sequence ID" value="ADR19258.1"/>
    <property type="molecule type" value="Genomic_DNA"/>
</dbReference>
<dbReference type="GO" id="GO:0055085">
    <property type="term" value="P:transmembrane transport"/>
    <property type="evidence" value="ECO:0007669"/>
    <property type="project" value="InterPro"/>
</dbReference>
<keyword evidence="1 4" id="KW-0732">Signal</keyword>
<feature type="binding site" evidence="2">
    <location>
        <position position="145"/>
    </location>
    <ligand>
        <name>substrate</name>
    </ligand>
</feature>
<dbReference type="STRING" id="768670.Calni_1350"/>
<evidence type="ECO:0000256" key="3">
    <source>
        <dbReference type="PIRSR" id="PIRSR039026-2"/>
    </source>
</evidence>
<feature type="binding site" evidence="3">
    <location>
        <position position="229"/>
    </location>
    <ligand>
        <name>substrate</name>
    </ligand>
</feature>
<dbReference type="GO" id="GO:0031317">
    <property type="term" value="C:tripartite ATP-independent periplasmic transporter complex"/>
    <property type="evidence" value="ECO:0007669"/>
    <property type="project" value="InterPro"/>
</dbReference>
<dbReference type="eggNOG" id="COG4663">
    <property type="taxonomic scope" value="Bacteria"/>
</dbReference>
<dbReference type="GO" id="GO:0046872">
    <property type="term" value="F:metal ion binding"/>
    <property type="evidence" value="ECO:0007669"/>
    <property type="project" value="UniProtKB-KW"/>
</dbReference>
<dbReference type="NCBIfam" id="NF037995">
    <property type="entry name" value="TRAP_S1"/>
    <property type="match status" value="1"/>
</dbReference>
<name>E4TJR2_CALNY</name>
<dbReference type="Proteomes" id="UP000007039">
    <property type="component" value="Chromosome"/>
</dbReference>
<feature type="binding site" evidence="3">
    <location>
        <position position="203"/>
    </location>
    <ligand>
        <name>substrate</name>
    </ligand>
</feature>
<reference key="1">
    <citation type="submission" date="2010-11" db="EMBL/GenBank/DDBJ databases">
        <title>The complete genome of chromosome of Calditerrivibrio nitroreducens DSM 19672.</title>
        <authorList>
            <consortium name="US DOE Joint Genome Institute (JGI-PGF)"/>
            <person name="Lucas S."/>
            <person name="Copeland A."/>
            <person name="Lapidus A."/>
            <person name="Bruce D."/>
            <person name="Goodwin L."/>
            <person name="Pitluck S."/>
            <person name="Kyrpides N."/>
            <person name="Mavromatis K."/>
            <person name="Ivanova N."/>
            <person name="Mikhailova N."/>
            <person name="Zeytun A."/>
            <person name="Brettin T."/>
            <person name="Detter J.C."/>
            <person name="Tapia R."/>
            <person name="Han C."/>
            <person name="Land M."/>
            <person name="Hauser L."/>
            <person name="Markowitz V."/>
            <person name="Cheng J.-F."/>
            <person name="Hugenholtz P."/>
            <person name="Woyke T."/>
            <person name="Wu D."/>
            <person name="Spring S."/>
            <person name="Schroeder M."/>
            <person name="Brambilla E."/>
            <person name="Klenk H.-P."/>
            <person name="Eisen J.A."/>
        </authorList>
    </citation>
    <scope>NUCLEOTIDE SEQUENCE [LARGE SCALE GENOMIC DNA]</scope>
    <source>
        <strain>DSM 19672</strain>
    </source>
</reference>
<sequence precursor="true">MKKLFLTLVVSIFMVSSVFAAKVEWKMVTTWSNSITFQRAAEHFAEVVKELSNGEFIIKVYPDGAIVPAFQVFDAVRNNVAQMGHDWPGYWKGKDEAFVAFASVPFGMNSLEYTIWLEHEGMKLAEELYGKFGLVPLMGGNPGQELGFFTKKPADDMGDLKGMKVRTVGWTADILKKLGVNVSPLPGGEIYLALDRGVIDSAEFSTPYATYPLGFQEIAKNAMVPGWHQVSCQNMFIVNKKAWDSLTPQQKAILKIASRETQLWEIANSEYQNAVHIQKYQKDGVKFNRINDKTLKELRQTTKQYLDELKAKYPTVKKVLDSQENFIKLYSNWKNIKKGVSAYPYDEYIKGNMTE</sequence>
<evidence type="ECO:0000256" key="4">
    <source>
        <dbReference type="SAM" id="SignalP"/>
    </source>
</evidence>
<evidence type="ECO:0000256" key="2">
    <source>
        <dbReference type="PIRSR" id="PIRSR039026-1"/>
    </source>
</evidence>
<protein>
    <submittedName>
        <fullName evidence="5">Extracellular solute-binding protein, family 7</fullName>
    </submittedName>
</protein>
<evidence type="ECO:0000313" key="6">
    <source>
        <dbReference type="Proteomes" id="UP000007039"/>
    </source>
</evidence>
<feature type="binding site" evidence="3">
    <location>
        <position position="204"/>
    </location>
    <ligand>
        <name>Na(+)</name>
        <dbReference type="ChEBI" id="CHEBI:29101"/>
    </ligand>
</feature>
<dbReference type="InterPro" id="IPR026289">
    <property type="entry name" value="SBP_TakP-like"/>
</dbReference>
<dbReference type="PANTHER" id="PTHR33376:SF5">
    <property type="entry name" value="EXTRACYTOPLASMIC SOLUTE RECEPTOR PROTEIN"/>
    <property type="match status" value="1"/>
</dbReference>
<keyword evidence="6" id="KW-1185">Reference proteome</keyword>
<dbReference type="InterPro" id="IPR018389">
    <property type="entry name" value="DctP_fam"/>
</dbReference>
<dbReference type="Gene3D" id="3.40.190.10">
    <property type="entry name" value="Periplasmic binding protein-like II"/>
    <property type="match status" value="1"/>
</dbReference>
<dbReference type="Pfam" id="PF03480">
    <property type="entry name" value="DctP"/>
    <property type="match status" value="1"/>
</dbReference>
<dbReference type="Gene3D" id="3.40.190.170">
    <property type="entry name" value="Bacterial extracellular solute-binding protein, family 7"/>
    <property type="match status" value="1"/>
</dbReference>
<dbReference type="HOGENOM" id="CLU_036176_0_1_0"/>
<dbReference type="KEGG" id="cni:Calni_1350"/>
<dbReference type="PIRSF" id="PIRSF039026">
    <property type="entry name" value="SiaP"/>
    <property type="match status" value="1"/>
</dbReference>
<gene>
    <name evidence="5" type="ordered locus">Calni_1350</name>
</gene>
<reference evidence="5 6" key="2">
    <citation type="journal article" date="2011" name="Stand. Genomic Sci.">
        <title>Complete genome sequence of Calditerrivibrio nitroreducens type strain (Yu37-1).</title>
        <authorList>
            <person name="Pitluck S."/>
            <person name="Sikorski J."/>
            <person name="Zeytun A."/>
            <person name="Lapidus A."/>
            <person name="Nolan M."/>
            <person name="Lucas S."/>
            <person name="Hammon N."/>
            <person name="Deshpande S."/>
            <person name="Cheng J.F."/>
            <person name="Tapia R."/>
            <person name="Han C."/>
            <person name="Goodwin L."/>
            <person name="Liolios K."/>
            <person name="Pagani I."/>
            <person name="Ivanova N."/>
            <person name="Mavromatis K."/>
            <person name="Pati A."/>
            <person name="Chen A."/>
            <person name="Palaniappan K."/>
            <person name="Hauser L."/>
            <person name="Chang Y.J."/>
            <person name="Jeffries C.D."/>
            <person name="Detter J.C."/>
            <person name="Brambilla E."/>
            <person name="Djao O.D."/>
            <person name="Rohde M."/>
            <person name="Spring S."/>
            <person name="Goker M."/>
            <person name="Woyke T."/>
            <person name="Bristow J."/>
            <person name="Eisen J.A."/>
            <person name="Markowitz V."/>
            <person name="Hugenholtz P."/>
            <person name="Kyrpides N.C."/>
            <person name="Klenk H.P."/>
            <person name="Land M."/>
        </authorList>
    </citation>
    <scope>NUCLEOTIDE SEQUENCE [LARGE SCALE GENOMIC DNA]</scope>
    <source>
        <strain evidence="6">DSM 19672 / NBRC 101217 / Yu37-1</strain>
    </source>
</reference>